<comment type="similarity">
    <text evidence="5">Belongs to the XseA family.</text>
</comment>
<evidence type="ECO:0000259" key="6">
    <source>
        <dbReference type="Pfam" id="PF02601"/>
    </source>
</evidence>
<keyword evidence="4 5" id="KW-0269">Exonuclease</keyword>
<keyword evidence="2 5" id="KW-0540">Nuclease</keyword>
<evidence type="ECO:0000256" key="4">
    <source>
        <dbReference type="ARBA" id="ARBA00022839"/>
    </source>
</evidence>
<dbReference type="OrthoDB" id="9802795at2"/>
<dbReference type="EC" id="3.1.11.6" evidence="5"/>
<evidence type="ECO:0000256" key="3">
    <source>
        <dbReference type="ARBA" id="ARBA00022801"/>
    </source>
</evidence>
<comment type="subunit">
    <text evidence="5">Heterooligomer composed of large and small subunits.</text>
</comment>
<evidence type="ECO:0000256" key="2">
    <source>
        <dbReference type="ARBA" id="ARBA00022722"/>
    </source>
</evidence>
<dbReference type="Pfam" id="PF02601">
    <property type="entry name" value="Exonuc_VII_L"/>
    <property type="match status" value="1"/>
</dbReference>
<dbReference type="EMBL" id="CP019384">
    <property type="protein sequence ID" value="QAT17923.1"/>
    <property type="molecule type" value="Genomic_DNA"/>
</dbReference>
<name>A0A410P756_VELA1</name>
<dbReference type="Pfam" id="PF13742">
    <property type="entry name" value="tRNA_anti_2"/>
    <property type="match status" value="1"/>
</dbReference>
<evidence type="ECO:0000313" key="8">
    <source>
        <dbReference type="EMBL" id="QAT17923.1"/>
    </source>
</evidence>
<evidence type="ECO:0000313" key="9">
    <source>
        <dbReference type="Proteomes" id="UP000287243"/>
    </source>
</evidence>
<evidence type="ECO:0000256" key="5">
    <source>
        <dbReference type="HAMAP-Rule" id="MF_00378"/>
    </source>
</evidence>
<organism evidence="8 9">
    <name type="scientific">Velamenicoccus archaeovorus</name>
    <dbReference type="NCBI Taxonomy" id="1930593"/>
    <lineage>
        <taxon>Bacteria</taxon>
        <taxon>Pseudomonadati</taxon>
        <taxon>Candidatus Omnitrophota</taxon>
        <taxon>Candidatus Velamenicoccus</taxon>
    </lineage>
</organism>
<protein>
    <recommendedName>
        <fullName evidence="5">Exodeoxyribonuclease 7 large subunit</fullName>
        <ecNumber evidence="5">3.1.11.6</ecNumber>
    </recommendedName>
    <alternativeName>
        <fullName evidence="5">Exodeoxyribonuclease VII large subunit</fullName>
        <shortName evidence="5">Exonuclease VII large subunit</shortName>
    </alternativeName>
</protein>
<reference evidence="8 9" key="1">
    <citation type="submission" date="2017-01" db="EMBL/GenBank/DDBJ databases">
        <title>First insights into the biology of 'candidatus Vampirococcus archaeovorus'.</title>
        <authorList>
            <person name="Kizina J."/>
            <person name="Jordan S."/>
            <person name="Stueber K."/>
            <person name="Reinhardt R."/>
            <person name="Harder J."/>
        </authorList>
    </citation>
    <scope>NUCLEOTIDE SEQUENCE [LARGE SCALE GENOMIC DNA]</scope>
    <source>
        <strain evidence="8 9">LiM</strain>
    </source>
</reference>
<sequence length="375" mass="41785">MPKILTISELTHDLKEVLENIFQEVWVEGEVSNLRSPGSGHSYFSLKDAQSTLRCVLFRNAAARLKCALADGMHVVASGRIGVYGRDGQYQLYVDTLQPKGTGALQMAFEQLKVRLAQEGLFDEARKKPLPFLPETIGVVTSPTGAVIRDILQVLERRFPRARVVINPVRVQGEGSAEEIARAVEEFNAWGQPDVIILARGGGSLEDLWSFNEERVARAIAASGIPVVSAVGHETDYTIADFVADKRAPTPSAAAEMVMPVETELRERIDQLVKHLWRSLVDVVPQQSQHIDDLCEEMRRALQNRFEAKKLEVDGFCRELEALNPLAILRRGYSVTMAEDGRTAIRRTDQLKTGDRLKTRLAKGEFLSRVEEVIA</sequence>
<dbReference type="GO" id="GO:0005737">
    <property type="term" value="C:cytoplasm"/>
    <property type="evidence" value="ECO:0007669"/>
    <property type="project" value="UniProtKB-SubCell"/>
</dbReference>
<dbReference type="GO" id="GO:0009318">
    <property type="term" value="C:exodeoxyribonuclease VII complex"/>
    <property type="evidence" value="ECO:0007669"/>
    <property type="project" value="UniProtKB-UniRule"/>
</dbReference>
<dbReference type="HAMAP" id="MF_00378">
    <property type="entry name" value="Exonuc_7_L"/>
    <property type="match status" value="1"/>
</dbReference>
<dbReference type="PANTHER" id="PTHR30008:SF0">
    <property type="entry name" value="EXODEOXYRIBONUCLEASE 7 LARGE SUBUNIT"/>
    <property type="match status" value="1"/>
</dbReference>
<dbReference type="PANTHER" id="PTHR30008">
    <property type="entry name" value="EXODEOXYRIBONUCLEASE 7 LARGE SUBUNIT"/>
    <property type="match status" value="1"/>
</dbReference>
<accession>A0A410P756</accession>
<dbReference type="AlphaFoldDB" id="A0A410P756"/>
<dbReference type="Proteomes" id="UP000287243">
    <property type="component" value="Chromosome"/>
</dbReference>
<comment type="subcellular location">
    <subcellularLocation>
        <location evidence="5">Cytoplasm</location>
    </subcellularLocation>
</comment>
<dbReference type="GO" id="GO:0008855">
    <property type="term" value="F:exodeoxyribonuclease VII activity"/>
    <property type="evidence" value="ECO:0007669"/>
    <property type="project" value="UniProtKB-UniRule"/>
</dbReference>
<dbReference type="CDD" id="cd04489">
    <property type="entry name" value="ExoVII_LU_OBF"/>
    <property type="match status" value="1"/>
</dbReference>
<feature type="domain" description="Exonuclease VII large subunit C-terminal" evidence="6">
    <location>
        <begin position="121"/>
        <end position="298"/>
    </location>
</feature>
<evidence type="ECO:0000259" key="7">
    <source>
        <dbReference type="Pfam" id="PF13742"/>
    </source>
</evidence>
<dbReference type="InterPro" id="IPR003753">
    <property type="entry name" value="Exonuc_VII_L"/>
</dbReference>
<dbReference type="InterPro" id="IPR025824">
    <property type="entry name" value="OB-fold_nuc-bd_dom"/>
</dbReference>
<dbReference type="GO" id="GO:0006308">
    <property type="term" value="P:DNA catabolic process"/>
    <property type="evidence" value="ECO:0007669"/>
    <property type="project" value="UniProtKB-UniRule"/>
</dbReference>
<keyword evidence="1 5" id="KW-0963">Cytoplasm</keyword>
<dbReference type="RefSeq" id="WP_128700887.1">
    <property type="nucleotide sequence ID" value="NZ_CP019384.1"/>
</dbReference>
<dbReference type="NCBIfam" id="TIGR00237">
    <property type="entry name" value="xseA"/>
    <property type="match status" value="1"/>
</dbReference>
<dbReference type="InterPro" id="IPR020579">
    <property type="entry name" value="Exonuc_VII_lsu_C"/>
</dbReference>
<keyword evidence="3 5" id="KW-0378">Hydrolase</keyword>
<keyword evidence="9" id="KW-1185">Reference proteome</keyword>
<gene>
    <name evidence="5" type="primary">xseA</name>
    <name evidence="8" type="ORF">BU251_09395</name>
</gene>
<comment type="function">
    <text evidence="5">Bidirectionally degrades single-stranded DNA into large acid-insoluble oligonucleotides, which are then degraded further into small acid-soluble oligonucleotides.</text>
</comment>
<dbReference type="GO" id="GO:0003676">
    <property type="term" value="F:nucleic acid binding"/>
    <property type="evidence" value="ECO:0007669"/>
    <property type="project" value="InterPro"/>
</dbReference>
<comment type="catalytic activity">
    <reaction evidence="5">
        <text>Exonucleolytic cleavage in either 5'- to 3'- or 3'- to 5'-direction to yield nucleoside 5'-phosphates.</text>
        <dbReference type="EC" id="3.1.11.6"/>
    </reaction>
</comment>
<proteinExistence type="inferred from homology"/>
<evidence type="ECO:0000256" key="1">
    <source>
        <dbReference type="ARBA" id="ARBA00022490"/>
    </source>
</evidence>
<feature type="domain" description="OB-fold nucleic acid binding" evidence="7">
    <location>
        <begin position="5"/>
        <end position="97"/>
    </location>
</feature>
<dbReference type="KEGG" id="vai:BU251_09395"/>